<accession>A0ABN9ZMP2</accession>
<gene>
    <name evidence="1" type="ORF">MPIPNATIZW_LOCUS7866</name>
</gene>
<reference evidence="1" key="1">
    <citation type="submission" date="2023-12" db="EMBL/GenBank/DDBJ databases">
        <authorList>
            <person name="Brown T."/>
        </authorList>
    </citation>
    <scope>NUCLEOTIDE SEQUENCE</scope>
</reference>
<name>A0ABN9ZMP2_PIPNA</name>
<dbReference type="EMBL" id="OY882875">
    <property type="protein sequence ID" value="CAK6439560.1"/>
    <property type="molecule type" value="Genomic_DNA"/>
</dbReference>
<organism evidence="1 2">
    <name type="scientific">Pipistrellus nathusii</name>
    <name type="common">Nathusius' pipistrelle</name>
    <dbReference type="NCBI Taxonomy" id="59473"/>
    <lineage>
        <taxon>Eukaryota</taxon>
        <taxon>Metazoa</taxon>
        <taxon>Chordata</taxon>
        <taxon>Craniata</taxon>
        <taxon>Vertebrata</taxon>
        <taxon>Euteleostomi</taxon>
        <taxon>Mammalia</taxon>
        <taxon>Eutheria</taxon>
        <taxon>Laurasiatheria</taxon>
        <taxon>Chiroptera</taxon>
        <taxon>Yangochiroptera</taxon>
        <taxon>Vespertilionidae</taxon>
        <taxon>Pipistrellus</taxon>
    </lineage>
</organism>
<dbReference type="Proteomes" id="UP001314169">
    <property type="component" value="Chromosome 18"/>
</dbReference>
<evidence type="ECO:0000313" key="2">
    <source>
        <dbReference type="Proteomes" id="UP001314169"/>
    </source>
</evidence>
<keyword evidence="2" id="KW-1185">Reference proteome</keyword>
<evidence type="ECO:0000313" key="1">
    <source>
        <dbReference type="EMBL" id="CAK6439560.1"/>
    </source>
</evidence>
<sequence length="101" mass="11710">MGRYVVRNLFIYVPSVKMCISSNNCLLSHHCPSQLREKIVCLQNKTGQSVQIFSKFDIIVPINNYTLWNLIKSRVSKYSKYPTLACSEQEKPLTAKQKDWP</sequence>
<proteinExistence type="predicted"/>
<protein>
    <submittedName>
        <fullName evidence="1">Uncharacterized protein</fullName>
    </submittedName>
</protein>